<dbReference type="RefSeq" id="WP_168443442.1">
    <property type="nucleotide sequence ID" value="NZ_JAAXOO010000003.1"/>
</dbReference>
<dbReference type="Proteomes" id="UP000565715">
    <property type="component" value="Unassembled WGS sequence"/>
</dbReference>
<keyword evidence="1" id="KW-0812">Transmembrane</keyword>
<feature type="transmembrane region" description="Helical" evidence="1">
    <location>
        <begin position="112"/>
        <end position="138"/>
    </location>
</feature>
<keyword evidence="1" id="KW-0472">Membrane</keyword>
<feature type="transmembrane region" description="Helical" evidence="1">
    <location>
        <begin position="229"/>
        <end position="253"/>
    </location>
</feature>
<feature type="transmembrane region" description="Helical" evidence="1">
    <location>
        <begin position="144"/>
        <end position="164"/>
    </location>
</feature>
<dbReference type="Pfam" id="PF12730">
    <property type="entry name" value="ABC2_membrane_4"/>
    <property type="match status" value="1"/>
</dbReference>
<dbReference type="EMBL" id="JAAXOO010000003">
    <property type="protein sequence ID" value="NKY34098.1"/>
    <property type="molecule type" value="Genomic_DNA"/>
</dbReference>
<accession>A0A846XDD7</accession>
<reference evidence="2 3" key="1">
    <citation type="submission" date="2020-04" db="EMBL/GenBank/DDBJ databases">
        <title>MicrobeNet Type strains.</title>
        <authorList>
            <person name="Nicholson A.C."/>
        </authorList>
    </citation>
    <scope>NUCLEOTIDE SEQUENCE [LARGE SCALE GENOMIC DNA]</scope>
    <source>
        <strain evidence="2 3">DSM 45078</strain>
    </source>
</reference>
<name>A0A846XDD7_9NOCA</name>
<feature type="transmembrane region" description="Helical" evidence="1">
    <location>
        <begin position="64"/>
        <end position="86"/>
    </location>
</feature>
<comment type="caution">
    <text evidence="2">The sequence shown here is derived from an EMBL/GenBank/DDBJ whole genome shotgun (WGS) entry which is preliminary data.</text>
</comment>
<evidence type="ECO:0000313" key="3">
    <source>
        <dbReference type="Proteomes" id="UP000565715"/>
    </source>
</evidence>
<evidence type="ECO:0000313" key="2">
    <source>
        <dbReference type="EMBL" id="NKY34098.1"/>
    </source>
</evidence>
<feature type="transmembrane region" description="Helical" evidence="1">
    <location>
        <begin position="28"/>
        <end position="49"/>
    </location>
</feature>
<protein>
    <submittedName>
        <fullName evidence="2">ABC transporter permease</fullName>
    </submittedName>
</protein>
<dbReference type="AlphaFoldDB" id="A0A846XDD7"/>
<proteinExistence type="predicted"/>
<feature type="transmembrane region" description="Helical" evidence="1">
    <location>
        <begin position="195"/>
        <end position="217"/>
    </location>
</feature>
<organism evidence="2 3">
    <name type="scientific">Nocardia speluncae</name>
    <dbReference type="NCBI Taxonomy" id="419477"/>
    <lineage>
        <taxon>Bacteria</taxon>
        <taxon>Bacillati</taxon>
        <taxon>Actinomycetota</taxon>
        <taxon>Actinomycetes</taxon>
        <taxon>Mycobacteriales</taxon>
        <taxon>Nocardiaceae</taxon>
        <taxon>Nocardia</taxon>
    </lineage>
</organism>
<evidence type="ECO:0000256" key="1">
    <source>
        <dbReference type="SAM" id="Phobius"/>
    </source>
</evidence>
<sequence length="260" mass="26573">MIDVVPAELIPPVLSEYRKAVTLRYTRVLAGLAVAVAIAAPAMSAILAGPQDPKGEPVTGTATIGLYLALFTVVLVSAAFGAAGAAGEHQHDTLMITALFTVDRDKLAGAKFLVTGLAACAAALAVEIVAVLCLLLFGRDKFEFTGSLFAVLGGGLIAAVCWALIGTGIGLLARAPLLAVGTVLGWLLLVEPLLWVVTAGIGIPGVVTVLPGSATLSTLFSGSFADADLLAPAPAAIVVLLLWTVGIGGWSWWTLRHTEL</sequence>
<keyword evidence="1" id="KW-1133">Transmembrane helix</keyword>
<keyword evidence="3" id="KW-1185">Reference proteome</keyword>
<gene>
    <name evidence="2" type="ORF">HGA13_13565</name>
</gene>
<feature type="transmembrane region" description="Helical" evidence="1">
    <location>
        <begin position="171"/>
        <end position="189"/>
    </location>
</feature>